<dbReference type="Pfam" id="PF22996">
    <property type="entry name" value="C2H2-2nd_BIRD-IDD"/>
    <property type="match status" value="1"/>
</dbReference>
<dbReference type="PANTHER" id="PTHR10593">
    <property type="entry name" value="SERINE/THREONINE-PROTEIN KINASE RIO"/>
    <property type="match status" value="1"/>
</dbReference>
<evidence type="ECO:0000256" key="5">
    <source>
        <dbReference type="ARBA" id="ARBA00023015"/>
    </source>
</evidence>
<keyword evidence="1" id="KW-0479">Metal-binding</keyword>
<keyword evidence="3 7" id="KW-0863">Zinc-finger</keyword>
<dbReference type="RefSeq" id="XP_010259846.1">
    <property type="nucleotide sequence ID" value="XM_010261544.2"/>
</dbReference>
<proteinExistence type="predicted"/>
<evidence type="ECO:0000313" key="12">
    <source>
        <dbReference type="RefSeq" id="XP_010259847.1"/>
    </source>
</evidence>
<evidence type="ECO:0000313" key="14">
    <source>
        <dbReference type="RefSeq" id="XP_010259850.1"/>
    </source>
</evidence>
<dbReference type="InterPro" id="IPR036236">
    <property type="entry name" value="Znf_C2H2_sf"/>
</dbReference>
<evidence type="ECO:0000313" key="10">
    <source>
        <dbReference type="Proteomes" id="UP000189703"/>
    </source>
</evidence>
<keyword evidence="2" id="KW-0677">Repeat</keyword>
<dbReference type="PANTHER" id="PTHR10593:SF188">
    <property type="entry name" value="ZINC FINGER PROTEIN GAI-ASSOCIATED FACTOR 1"/>
    <property type="match status" value="1"/>
</dbReference>
<dbReference type="InterPro" id="IPR013087">
    <property type="entry name" value="Znf_C2H2_type"/>
</dbReference>
<feature type="domain" description="C2H2-type" evidence="9">
    <location>
        <begin position="333"/>
        <end position="358"/>
    </location>
</feature>
<sequence>MSLNLKKTPTITVFKDSGEAEADTVSSGNGEGKSSFVSDGEAGVLSSGNQADPSLSAPGKEVTLSASGKQAEQPSSAPEEEATVLSSGNEKAPSPLASEGEATVSSSGNQIAPPYSGVGATMPCSGNQTVPPSTGSAGATVICSGNQRAPPTGSREEGTPLSSGGDQAAPSMGSGEVTLFPFGSQPMLPSSDSGEVIVFFSGDPTAPHSADSGGFVVFSPSSDQTAPPRRKRLPGTPDPDAEVIALSPETLSSTDQLVCEICKKEFSREQNLQLHRRGHDLPWKLGGGPKKEVRKQVFVCPEPSCIHHDPSRALGDLTGIKKHYLRKHCEKKFKCEKCSKPFAVRTDWKTHTKKCKAG</sequence>
<dbReference type="PROSITE" id="PS00028">
    <property type="entry name" value="ZINC_FINGER_C2H2_1"/>
    <property type="match status" value="1"/>
</dbReference>
<dbReference type="Proteomes" id="UP000189703">
    <property type="component" value="Unplaced"/>
</dbReference>
<evidence type="ECO:0000256" key="8">
    <source>
        <dbReference type="SAM" id="MobiDB-lite"/>
    </source>
</evidence>
<dbReference type="KEGG" id="nnu:104599146"/>
<dbReference type="OrthoDB" id="6354171at2759"/>
<feature type="compositionally biased region" description="Polar residues" evidence="8">
    <location>
        <begin position="1"/>
        <end position="11"/>
    </location>
</feature>
<dbReference type="Pfam" id="PF00096">
    <property type="entry name" value="zf-C2H2"/>
    <property type="match status" value="1"/>
</dbReference>
<dbReference type="eggNOG" id="KOG1721">
    <property type="taxonomic scope" value="Eukaryota"/>
</dbReference>
<dbReference type="RefSeq" id="XP_010259848.1">
    <property type="nucleotide sequence ID" value="XM_010261546.2"/>
</dbReference>
<protein>
    <submittedName>
        <fullName evidence="11 12">Uncharacterized protein LOC104599146</fullName>
    </submittedName>
</protein>
<dbReference type="SMART" id="SM00355">
    <property type="entry name" value="ZnF_C2H2"/>
    <property type="match status" value="3"/>
</dbReference>
<evidence type="ECO:0000256" key="3">
    <source>
        <dbReference type="ARBA" id="ARBA00022771"/>
    </source>
</evidence>
<name>A0A1U7ZZ53_NELNU</name>
<dbReference type="SUPFAM" id="SSF57667">
    <property type="entry name" value="beta-beta-alpha zinc fingers"/>
    <property type="match status" value="1"/>
</dbReference>
<organism evidence="10 11">
    <name type="scientific">Nelumbo nucifera</name>
    <name type="common">Sacred lotus</name>
    <dbReference type="NCBI Taxonomy" id="4432"/>
    <lineage>
        <taxon>Eukaryota</taxon>
        <taxon>Viridiplantae</taxon>
        <taxon>Streptophyta</taxon>
        <taxon>Embryophyta</taxon>
        <taxon>Tracheophyta</taxon>
        <taxon>Spermatophyta</taxon>
        <taxon>Magnoliopsida</taxon>
        <taxon>Proteales</taxon>
        <taxon>Nelumbonaceae</taxon>
        <taxon>Nelumbo</taxon>
    </lineage>
</organism>
<dbReference type="GeneID" id="104599146"/>
<feature type="region of interest" description="Disordered" evidence="8">
    <location>
        <begin position="1"/>
        <end position="186"/>
    </location>
</feature>
<evidence type="ECO:0000256" key="6">
    <source>
        <dbReference type="ARBA" id="ARBA00023163"/>
    </source>
</evidence>
<dbReference type="Gene3D" id="3.30.160.60">
    <property type="entry name" value="Classic Zinc Finger"/>
    <property type="match status" value="1"/>
</dbReference>
<evidence type="ECO:0000256" key="7">
    <source>
        <dbReference type="PROSITE-ProRule" id="PRU00042"/>
    </source>
</evidence>
<dbReference type="GO" id="GO:0003700">
    <property type="term" value="F:DNA-binding transcription factor activity"/>
    <property type="evidence" value="ECO:0000318"/>
    <property type="project" value="GO_Central"/>
</dbReference>
<evidence type="ECO:0000256" key="2">
    <source>
        <dbReference type="ARBA" id="ARBA00022737"/>
    </source>
</evidence>
<dbReference type="GO" id="GO:0005634">
    <property type="term" value="C:nucleus"/>
    <property type="evidence" value="ECO:0000318"/>
    <property type="project" value="GO_Central"/>
</dbReference>
<evidence type="ECO:0000256" key="1">
    <source>
        <dbReference type="ARBA" id="ARBA00022723"/>
    </source>
</evidence>
<evidence type="ECO:0000259" key="9">
    <source>
        <dbReference type="PROSITE" id="PS50157"/>
    </source>
</evidence>
<dbReference type="Pfam" id="PF22995">
    <property type="entry name" value="C2CH-3rd_BIRD-IDD"/>
    <property type="match status" value="1"/>
</dbReference>
<dbReference type="AlphaFoldDB" id="A0A1U7ZZ53"/>
<evidence type="ECO:0000256" key="4">
    <source>
        <dbReference type="ARBA" id="ARBA00022833"/>
    </source>
</evidence>
<dbReference type="PROSITE" id="PS50157">
    <property type="entry name" value="ZINC_FINGER_C2H2_2"/>
    <property type="match status" value="2"/>
</dbReference>
<dbReference type="STRING" id="4432.A0A1U7ZZ53"/>
<gene>
    <name evidence="11 12 13 14" type="primary">LOC104599146</name>
</gene>
<evidence type="ECO:0000313" key="13">
    <source>
        <dbReference type="RefSeq" id="XP_010259848.1"/>
    </source>
</evidence>
<feature type="compositionally biased region" description="Polar residues" evidence="8">
    <location>
        <begin position="124"/>
        <end position="149"/>
    </location>
</feature>
<dbReference type="RefSeq" id="XP_010259850.1">
    <property type="nucleotide sequence ID" value="XM_010261548.2"/>
</dbReference>
<dbReference type="InterPro" id="IPR055186">
    <property type="entry name" value="C2H2-2nd_BIRD-IDD"/>
</dbReference>
<accession>A0A1U7ZZ53</accession>
<feature type="domain" description="C2H2-type" evidence="9">
    <location>
        <begin position="257"/>
        <end position="279"/>
    </location>
</feature>
<dbReference type="InterPro" id="IPR055187">
    <property type="entry name" value="C2CH-3rd_BIRD-IDD"/>
</dbReference>
<keyword evidence="4" id="KW-0862">Zinc</keyword>
<dbReference type="RefSeq" id="XP_010259847.1">
    <property type="nucleotide sequence ID" value="XM_010261545.2"/>
</dbReference>
<keyword evidence="10" id="KW-1185">Reference proteome</keyword>
<keyword evidence="5" id="KW-0805">Transcription regulation</keyword>
<reference evidence="11 12" key="1">
    <citation type="submission" date="2025-04" db="UniProtKB">
        <authorList>
            <consortium name="RefSeq"/>
        </authorList>
    </citation>
    <scope>IDENTIFICATION</scope>
</reference>
<feature type="region of interest" description="Disordered" evidence="8">
    <location>
        <begin position="219"/>
        <end position="238"/>
    </location>
</feature>
<keyword evidence="6" id="KW-0804">Transcription</keyword>
<dbReference type="InterPro" id="IPR031140">
    <property type="entry name" value="IDD1-16"/>
</dbReference>
<dbReference type="GO" id="GO:0008270">
    <property type="term" value="F:zinc ion binding"/>
    <property type="evidence" value="ECO:0007669"/>
    <property type="project" value="UniProtKB-KW"/>
</dbReference>
<evidence type="ECO:0000313" key="11">
    <source>
        <dbReference type="RefSeq" id="XP_010259846.1"/>
    </source>
</evidence>